<evidence type="ECO:0000313" key="10">
    <source>
        <dbReference type="EMBL" id="MBK0418211.1"/>
    </source>
</evidence>
<dbReference type="Gene3D" id="3.40.50.300">
    <property type="entry name" value="P-loop containing nucleotide triphosphate hydrolases"/>
    <property type="match status" value="1"/>
</dbReference>
<dbReference type="EMBL" id="JAEHOH010000005">
    <property type="protein sequence ID" value="MBK0418211.1"/>
    <property type="molecule type" value="Genomic_DNA"/>
</dbReference>
<keyword evidence="2 7" id="KW-0812">Transmembrane</keyword>
<dbReference type="InterPro" id="IPR017871">
    <property type="entry name" value="ABC_transporter-like_CS"/>
</dbReference>
<dbReference type="GO" id="GO:0005886">
    <property type="term" value="C:plasma membrane"/>
    <property type="evidence" value="ECO:0007669"/>
    <property type="project" value="UniProtKB-SubCell"/>
</dbReference>
<evidence type="ECO:0000256" key="7">
    <source>
        <dbReference type="SAM" id="Phobius"/>
    </source>
</evidence>
<evidence type="ECO:0000256" key="6">
    <source>
        <dbReference type="ARBA" id="ARBA00023136"/>
    </source>
</evidence>
<dbReference type="PROSITE" id="PS00211">
    <property type="entry name" value="ABC_TRANSPORTER_1"/>
    <property type="match status" value="1"/>
</dbReference>
<dbReference type="InterPro" id="IPR014216">
    <property type="entry name" value="ABC_transptr_CydD"/>
</dbReference>
<feature type="transmembrane region" description="Helical" evidence="7">
    <location>
        <begin position="261"/>
        <end position="281"/>
    </location>
</feature>
<reference evidence="10" key="1">
    <citation type="submission" date="2020-12" db="EMBL/GenBank/DDBJ databases">
        <title>Leucobacter sp. CAS1, isolated from Chromium sludge.</title>
        <authorList>
            <person name="Xu Z."/>
        </authorList>
    </citation>
    <scope>NUCLEOTIDE SEQUENCE</scope>
    <source>
        <strain evidence="10">CSA1</strain>
    </source>
</reference>
<dbReference type="NCBIfam" id="TIGR02857">
    <property type="entry name" value="CydD"/>
    <property type="match status" value="1"/>
</dbReference>
<dbReference type="PANTHER" id="PTHR24221:SF590">
    <property type="entry name" value="COMPONENT LINKED WITH THE ASSEMBLY OF CYTOCHROME' TRANSPORT TRANSMEMBRANE ATP-BINDING PROTEIN ABC TRANSPORTER CYDD-RELATED"/>
    <property type="match status" value="1"/>
</dbReference>
<dbReference type="InterPro" id="IPR027417">
    <property type="entry name" value="P-loop_NTPase"/>
</dbReference>
<dbReference type="CDD" id="cd18584">
    <property type="entry name" value="ABC_6TM_AarD_CydD"/>
    <property type="match status" value="1"/>
</dbReference>
<dbReference type="SUPFAM" id="SSF90123">
    <property type="entry name" value="ABC transporter transmembrane region"/>
    <property type="match status" value="1"/>
</dbReference>
<feature type="transmembrane region" description="Helical" evidence="7">
    <location>
        <begin position="183"/>
        <end position="206"/>
    </location>
</feature>
<accession>A0A934Q5W9</accession>
<feature type="domain" description="ABC transporter" evidence="8">
    <location>
        <begin position="376"/>
        <end position="572"/>
    </location>
</feature>
<keyword evidence="11" id="KW-1185">Reference proteome</keyword>
<dbReference type="InterPro" id="IPR003439">
    <property type="entry name" value="ABC_transporter-like_ATP-bd"/>
</dbReference>
<dbReference type="InterPro" id="IPR011527">
    <property type="entry name" value="ABC1_TM_dom"/>
</dbReference>
<feature type="transmembrane region" description="Helical" evidence="7">
    <location>
        <begin position="160"/>
        <end position="177"/>
    </location>
</feature>
<dbReference type="Pfam" id="PF00005">
    <property type="entry name" value="ABC_tran"/>
    <property type="match status" value="1"/>
</dbReference>
<dbReference type="GO" id="GO:0005524">
    <property type="term" value="F:ATP binding"/>
    <property type="evidence" value="ECO:0007669"/>
    <property type="project" value="UniProtKB-KW"/>
</dbReference>
<evidence type="ECO:0000256" key="4">
    <source>
        <dbReference type="ARBA" id="ARBA00022840"/>
    </source>
</evidence>
<dbReference type="GO" id="GO:0140359">
    <property type="term" value="F:ABC-type transporter activity"/>
    <property type="evidence" value="ECO:0007669"/>
    <property type="project" value="InterPro"/>
</dbReference>
<protein>
    <submittedName>
        <fullName evidence="10">Thiol reductant ABC exporter subunit CydD</fullName>
    </submittedName>
</protein>
<dbReference type="InterPro" id="IPR003593">
    <property type="entry name" value="AAA+_ATPase"/>
</dbReference>
<proteinExistence type="predicted"/>
<comment type="subcellular location">
    <subcellularLocation>
        <location evidence="1">Cell membrane</location>
        <topology evidence="1">Multi-pass membrane protein</topology>
    </subcellularLocation>
</comment>
<dbReference type="RefSeq" id="WP_200114153.1">
    <property type="nucleotide sequence ID" value="NZ_JAEHOH010000005.1"/>
</dbReference>
<evidence type="ECO:0000313" key="11">
    <source>
        <dbReference type="Proteomes" id="UP000608530"/>
    </source>
</evidence>
<name>A0A934Q5W9_9MICO</name>
<keyword evidence="3" id="KW-0547">Nucleotide-binding</keyword>
<evidence type="ECO:0000259" key="9">
    <source>
        <dbReference type="PROSITE" id="PS50929"/>
    </source>
</evidence>
<dbReference type="InterPro" id="IPR039421">
    <property type="entry name" value="Type_1_exporter"/>
</dbReference>
<keyword evidence="4" id="KW-0067">ATP-binding</keyword>
<evidence type="ECO:0000256" key="3">
    <source>
        <dbReference type="ARBA" id="ARBA00022741"/>
    </source>
</evidence>
<organism evidence="10 11">
    <name type="scientific">Leucobacter chromiisoli</name>
    <dbReference type="NCBI Taxonomy" id="2796471"/>
    <lineage>
        <taxon>Bacteria</taxon>
        <taxon>Bacillati</taxon>
        <taxon>Actinomycetota</taxon>
        <taxon>Actinomycetes</taxon>
        <taxon>Micrococcales</taxon>
        <taxon>Microbacteriaceae</taxon>
        <taxon>Leucobacter</taxon>
    </lineage>
</organism>
<dbReference type="SUPFAM" id="SSF52540">
    <property type="entry name" value="P-loop containing nucleoside triphosphate hydrolases"/>
    <property type="match status" value="1"/>
</dbReference>
<keyword evidence="6 7" id="KW-0472">Membrane</keyword>
<evidence type="ECO:0000256" key="5">
    <source>
        <dbReference type="ARBA" id="ARBA00022989"/>
    </source>
</evidence>
<dbReference type="Gene3D" id="1.20.1560.10">
    <property type="entry name" value="ABC transporter type 1, transmembrane domain"/>
    <property type="match status" value="1"/>
</dbReference>
<keyword evidence="5 7" id="KW-1133">Transmembrane helix</keyword>
<comment type="caution">
    <text evidence="10">The sequence shown here is derived from an EMBL/GenBank/DDBJ whole genome shotgun (WGS) entry which is preliminary data.</text>
</comment>
<feature type="transmembrane region" description="Helical" evidence="7">
    <location>
        <begin position="293"/>
        <end position="312"/>
    </location>
</feature>
<feature type="transmembrane region" description="Helical" evidence="7">
    <location>
        <begin position="77"/>
        <end position="95"/>
    </location>
</feature>
<feature type="domain" description="ABC transmembrane type-1" evidence="9">
    <location>
        <begin position="20"/>
        <end position="324"/>
    </location>
</feature>
<dbReference type="SMART" id="SM00382">
    <property type="entry name" value="AAA"/>
    <property type="match status" value="1"/>
</dbReference>
<dbReference type="Proteomes" id="UP000608530">
    <property type="component" value="Unassembled WGS sequence"/>
</dbReference>
<dbReference type="GO" id="GO:0016887">
    <property type="term" value="F:ATP hydrolysis activity"/>
    <property type="evidence" value="ECO:0007669"/>
    <property type="project" value="InterPro"/>
</dbReference>
<dbReference type="PROSITE" id="PS50893">
    <property type="entry name" value="ABC_TRANSPORTER_2"/>
    <property type="match status" value="1"/>
</dbReference>
<sequence>MKPLDPRLLRYASAARGVFATGAALGLLRTAAIVGWCWFLAQALAVLVLPVLGSRGGEAAGEELTGRVAEGVQDPELLPWLLAGAGAALLVRALSGWGMDVVAARGAIRAKAQLRSRALDAIDGRSPEWAASRADAGIATVLGRGLDALDGYFSGYVPQLILTACATPFLILAVLLADPVSGITVIVVFPVIPLFMILIGLATQAVQDRQWQQLQRLSSSFLDVVTGLPTLKIFRREERQAARIARETEEYRSRTMRVLRVTFLSGFVLDLAGTFSIALVAVTVGTRLVSGEFPLALGLYVLLLLPEVFIPIRQVGAAFHASTEGLAASQQVFDIIEEDAGAVPAASAEPAEAPVSAEILSGGSAGRGGGRENGRIAFDGAVFARGGRRIVGPVSFEVRPGEVVALAGPSGAGKSTLIAGLLGFTAPEAGVLSRPAELAWSGQRPGLLQGTIADNVALGAGAPDAGLVRRALDAAGLPDADPGRVLGAGGSGLSGGQAQRVGIARCLYRAWAVDAGAVVLDEPTSALDAATEARVGAALRREAEAGRAVLVVSHREALMASADRVVRVGEES</sequence>
<dbReference type="InterPro" id="IPR036640">
    <property type="entry name" value="ABC1_TM_sf"/>
</dbReference>
<dbReference type="GO" id="GO:0042883">
    <property type="term" value="P:cysteine transport"/>
    <property type="evidence" value="ECO:0007669"/>
    <property type="project" value="InterPro"/>
</dbReference>
<feature type="transmembrane region" description="Helical" evidence="7">
    <location>
        <begin position="20"/>
        <end position="41"/>
    </location>
</feature>
<evidence type="ECO:0000259" key="8">
    <source>
        <dbReference type="PROSITE" id="PS50893"/>
    </source>
</evidence>
<gene>
    <name evidence="10" type="primary">cydD</name>
    <name evidence="10" type="ORF">JD276_04100</name>
</gene>
<evidence type="ECO:0000256" key="1">
    <source>
        <dbReference type="ARBA" id="ARBA00004651"/>
    </source>
</evidence>
<dbReference type="PANTHER" id="PTHR24221">
    <property type="entry name" value="ATP-BINDING CASSETTE SUB-FAMILY B"/>
    <property type="match status" value="1"/>
</dbReference>
<dbReference type="AlphaFoldDB" id="A0A934Q5W9"/>
<dbReference type="Pfam" id="PF00664">
    <property type="entry name" value="ABC_membrane"/>
    <property type="match status" value="1"/>
</dbReference>
<dbReference type="PROSITE" id="PS50929">
    <property type="entry name" value="ABC_TM1F"/>
    <property type="match status" value="1"/>
</dbReference>
<evidence type="ECO:0000256" key="2">
    <source>
        <dbReference type="ARBA" id="ARBA00022692"/>
    </source>
</evidence>